<dbReference type="EMBL" id="OC326596">
    <property type="protein sequence ID" value="CAD7415798.1"/>
    <property type="molecule type" value="Genomic_DNA"/>
</dbReference>
<protein>
    <submittedName>
        <fullName evidence="1">Uncharacterized protein</fullName>
    </submittedName>
</protein>
<name>A0A7R9HBA1_TIMCR</name>
<reference evidence="1" key="1">
    <citation type="submission" date="2020-11" db="EMBL/GenBank/DDBJ databases">
        <authorList>
            <person name="Tran Van P."/>
        </authorList>
    </citation>
    <scope>NUCLEOTIDE SEQUENCE</scope>
</reference>
<accession>A0A7R9HBA1</accession>
<organism evidence="1">
    <name type="scientific">Timema cristinae</name>
    <name type="common">Walking stick</name>
    <dbReference type="NCBI Taxonomy" id="61476"/>
    <lineage>
        <taxon>Eukaryota</taxon>
        <taxon>Metazoa</taxon>
        <taxon>Ecdysozoa</taxon>
        <taxon>Arthropoda</taxon>
        <taxon>Hexapoda</taxon>
        <taxon>Insecta</taxon>
        <taxon>Pterygota</taxon>
        <taxon>Neoptera</taxon>
        <taxon>Polyneoptera</taxon>
        <taxon>Phasmatodea</taxon>
        <taxon>Timematodea</taxon>
        <taxon>Timematoidea</taxon>
        <taxon>Timematidae</taxon>
        <taxon>Timema</taxon>
    </lineage>
</organism>
<evidence type="ECO:0000313" key="1">
    <source>
        <dbReference type="EMBL" id="CAD7415798.1"/>
    </source>
</evidence>
<gene>
    <name evidence="1" type="ORF">TCEB3V08_LOCUS12542</name>
</gene>
<dbReference type="AlphaFoldDB" id="A0A7R9HBA1"/>
<proteinExistence type="predicted"/>
<sequence>MPSAEYDFTLPPFKGLTAAEADLARLAIILTEGIKTKDKSRECSGECNLKLIVPISSSLIFGTTCSVVCPFPLPPIVVRGWLRIASSYLARRVAWRVHSLYTKLTHKHTTKHTTYALLPSVPTPLVDPLTLWETMCQPPFTPVLIVGVREPDLGRGTTSRYEGVNTKMVAERALSPVVTRQQSNNPPIRLTLRRNERSCLPMVQAVFGVLSNIPEVFTPIGKAQRKDPELSNLIQSCKDKSSPDHLKLINGSLLIRPTHRASWKVYVPLNLARMIFAYYHESPGFPSVGFAGAAGVYHLVELPVTRTKERESKQNCSLKHVTVARRVDTFPFPIWGRQRCQYYSLTRRKPSRLSQWSPAATKMLNYASLGRLRCRGSVGSYCPSPLTSSFSYIEHGNVGEKSNLNMIVSGNVSYVNVI</sequence>